<dbReference type="CDD" id="cd16015">
    <property type="entry name" value="LTA_synthase"/>
    <property type="match status" value="1"/>
</dbReference>
<feature type="transmembrane region" description="Helical" evidence="10">
    <location>
        <begin position="12"/>
        <end position="30"/>
    </location>
</feature>
<evidence type="ECO:0000256" key="2">
    <source>
        <dbReference type="ARBA" id="ARBA00022475"/>
    </source>
</evidence>
<keyword evidence="7" id="KW-0464">Manganese</keyword>
<keyword evidence="7" id="KW-0479">Metal-binding</keyword>
<dbReference type="SUPFAM" id="SSF53649">
    <property type="entry name" value="Alkaline phosphatase-like"/>
    <property type="match status" value="1"/>
</dbReference>
<evidence type="ECO:0000256" key="3">
    <source>
        <dbReference type="ARBA" id="ARBA00022692"/>
    </source>
</evidence>
<keyword evidence="12" id="KW-0808">Transferase</keyword>
<keyword evidence="2" id="KW-1003">Cell membrane</keyword>
<gene>
    <name evidence="12" type="ORF">SAMN05421545_1487</name>
</gene>
<dbReference type="RefSeq" id="WP_076421648.1">
    <property type="nucleotide sequence ID" value="NZ_FTNM01000002.1"/>
</dbReference>
<keyword evidence="13" id="KW-1185">Reference proteome</keyword>
<evidence type="ECO:0000313" key="13">
    <source>
        <dbReference type="Proteomes" id="UP000185924"/>
    </source>
</evidence>
<evidence type="ECO:0000256" key="10">
    <source>
        <dbReference type="SAM" id="Phobius"/>
    </source>
</evidence>
<evidence type="ECO:0000256" key="6">
    <source>
        <dbReference type="PIRSR" id="PIRSR005091-1"/>
    </source>
</evidence>
<evidence type="ECO:0000256" key="9">
    <source>
        <dbReference type="PIRSR" id="PIRSR600917-52"/>
    </source>
</evidence>
<dbReference type="GO" id="GO:0046872">
    <property type="term" value="F:metal ion binding"/>
    <property type="evidence" value="ECO:0007669"/>
    <property type="project" value="UniProtKB-KW"/>
</dbReference>
<sequence length="625" mass="70370">MFDNSFQVLLRRLGLVFLLYTLLRAVFFVFNFDHFAEASAGQVALAFVHGFRFDVAALVIINSLFILLSLLPHGNLQHPAYQRVLQWLFVLTNAPFIALALVDVEFFKFIGRRSGNEVFTITGDVLGQLGQLASYYWYMGLVFAGLVFAIIKLYPKSASIPGQIPVLWLRYLRLLLVAGFVVLGIRGGIQLKPLRPAHAFVHEHASLGHLSLNTPFTFIKSIGKTTLEEKHFFASDEEMLASLPVKPGRYAIPAGEPLQENVVLVILESFASEYVGALNNGVGYTPFLDSLASEGLLFRNSFANGRKSIEALPSILSGLPSLLPDPYITSPYQSNTVYSAGHLLRNAGYTTAFFHGAINGTMGFNQYTQMAGIQHYYGLDEYPSELRAKHFDGNWGIFDEPYLQYTVQEMSTFPQPFFSTVFTLSSHQPYTVPAQYKGRFPKGELEIHESVGYADYALREFFKTASQQPWYENTLFILVADHTQKSIRPEYQQELGYHRVPLLLFHPAKKLKADVQKVTQHADILPTIVDYLQLPGDKLLLFGQSVLDSTATGHALIYNGISYYLVQQDGVAELTASDELRFHTFPELAPAEQANTAHEQQLKAYVQYFKNKMVANDLYFWLQKK</sequence>
<feature type="transmembrane region" description="Helical" evidence="10">
    <location>
        <begin position="50"/>
        <end position="72"/>
    </location>
</feature>
<keyword evidence="3 10" id="KW-0812">Transmembrane</keyword>
<dbReference type="InterPro" id="IPR050448">
    <property type="entry name" value="OpgB/LTA_synthase_biosynth"/>
</dbReference>
<feature type="transmembrane region" description="Helical" evidence="10">
    <location>
        <begin position="166"/>
        <end position="185"/>
    </location>
</feature>
<keyword evidence="5 10" id="KW-0472">Membrane</keyword>
<feature type="active site" evidence="6">
    <location>
        <position position="308"/>
    </location>
</feature>
<dbReference type="InterPro" id="IPR017850">
    <property type="entry name" value="Alkaline_phosphatase_core_sf"/>
</dbReference>
<dbReference type="PANTHER" id="PTHR47371:SF3">
    <property type="entry name" value="PHOSPHOGLYCEROL TRANSFERASE I"/>
    <property type="match status" value="1"/>
</dbReference>
<organism evidence="12 13">
    <name type="scientific">Pontibacter lucknowensis</name>
    <dbReference type="NCBI Taxonomy" id="1077936"/>
    <lineage>
        <taxon>Bacteria</taxon>
        <taxon>Pseudomonadati</taxon>
        <taxon>Bacteroidota</taxon>
        <taxon>Cytophagia</taxon>
        <taxon>Cytophagales</taxon>
        <taxon>Hymenobacteraceae</taxon>
        <taxon>Pontibacter</taxon>
    </lineage>
</organism>
<comment type="subcellular location">
    <subcellularLocation>
        <location evidence="1">Cell membrane</location>
        <topology evidence="1">Multi-pass membrane protein</topology>
    </subcellularLocation>
</comment>
<dbReference type="OrthoDB" id="9777768at2"/>
<protein>
    <submittedName>
        <fullName evidence="12">Phosphoglycerol transferase MdoB</fullName>
    </submittedName>
</protein>
<feature type="modified residue" description="3-oxoalanine (Ser)" evidence="9">
    <location>
        <position position="308"/>
    </location>
</feature>
<dbReference type="Gene3D" id="3.40.720.10">
    <property type="entry name" value="Alkaline Phosphatase, subunit A"/>
    <property type="match status" value="1"/>
</dbReference>
<feature type="transmembrane region" description="Helical" evidence="10">
    <location>
        <begin position="135"/>
        <end position="154"/>
    </location>
</feature>
<dbReference type="Pfam" id="PF00884">
    <property type="entry name" value="Sulfatase"/>
    <property type="match status" value="1"/>
</dbReference>
<dbReference type="GO" id="GO:0016740">
    <property type="term" value="F:transferase activity"/>
    <property type="evidence" value="ECO:0007669"/>
    <property type="project" value="UniProtKB-KW"/>
</dbReference>
<evidence type="ECO:0000259" key="11">
    <source>
        <dbReference type="Pfam" id="PF00884"/>
    </source>
</evidence>
<comment type="PTM">
    <text evidence="9">The conversion to 3-oxoalanine (also known as C-formylglycine, FGly), of a serine or cysteine residue in prokaryotes and of a cysteine residue in eukaryotes, is critical for catalytic activity.</text>
</comment>
<evidence type="ECO:0000256" key="5">
    <source>
        <dbReference type="ARBA" id="ARBA00023136"/>
    </source>
</evidence>
<reference evidence="13" key="1">
    <citation type="submission" date="2017-01" db="EMBL/GenBank/DDBJ databases">
        <authorList>
            <person name="Varghese N."/>
            <person name="Submissions S."/>
        </authorList>
    </citation>
    <scope>NUCLEOTIDE SEQUENCE [LARGE SCALE GENOMIC DNA]</scope>
    <source>
        <strain evidence="13">DM9</strain>
    </source>
</reference>
<dbReference type="GO" id="GO:0005886">
    <property type="term" value="C:plasma membrane"/>
    <property type="evidence" value="ECO:0007669"/>
    <property type="project" value="UniProtKB-SubCell"/>
</dbReference>
<accession>A0A1N6WE56</accession>
<feature type="transmembrane region" description="Helical" evidence="10">
    <location>
        <begin position="84"/>
        <end position="102"/>
    </location>
</feature>
<evidence type="ECO:0000256" key="7">
    <source>
        <dbReference type="PIRSR" id="PIRSR005091-2"/>
    </source>
</evidence>
<evidence type="ECO:0000256" key="1">
    <source>
        <dbReference type="ARBA" id="ARBA00004651"/>
    </source>
</evidence>
<dbReference type="InterPro" id="IPR000917">
    <property type="entry name" value="Sulfatase_N"/>
</dbReference>
<evidence type="ECO:0000256" key="8">
    <source>
        <dbReference type="PIRSR" id="PIRSR005091-3"/>
    </source>
</evidence>
<dbReference type="EMBL" id="FTNM01000002">
    <property type="protein sequence ID" value="SIQ88364.1"/>
    <property type="molecule type" value="Genomic_DNA"/>
</dbReference>
<keyword evidence="4 10" id="KW-1133">Transmembrane helix</keyword>
<proteinExistence type="predicted"/>
<dbReference type="AlphaFoldDB" id="A0A1N6WE56"/>
<feature type="binding site" evidence="7">
    <location>
        <position position="427"/>
    </location>
    <ligand>
        <name>substrate</name>
    </ligand>
</feature>
<feature type="binding site" evidence="8">
    <location>
        <position position="268"/>
    </location>
    <ligand>
        <name>Mn(2+)</name>
        <dbReference type="ChEBI" id="CHEBI:29035"/>
    </ligand>
</feature>
<evidence type="ECO:0000256" key="4">
    <source>
        <dbReference type="ARBA" id="ARBA00022989"/>
    </source>
</evidence>
<dbReference type="PIRSF" id="PIRSF005091">
    <property type="entry name" value="Mmb_sulf_HI1246"/>
    <property type="match status" value="1"/>
</dbReference>
<dbReference type="Proteomes" id="UP000185924">
    <property type="component" value="Unassembled WGS sequence"/>
</dbReference>
<feature type="binding site" evidence="8">
    <location>
        <position position="481"/>
    </location>
    <ligand>
        <name>Mn(2+)</name>
        <dbReference type="ChEBI" id="CHEBI:29035"/>
    </ligand>
</feature>
<dbReference type="STRING" id="1077936.SAMN05421545_1487"/>
<dbReference type="InterPro" id="IPR012160">
    <property type="entry name" value="LtaS-like"/>
</dbReference>
<dbReference type="PANTHER" id="PTHR47371">
    <property type="entry name" value="LIPOTEICHOIC ACID SYNTHASE"/>
    <property type="match status" value="1"/>
</dbReference>
<feature type="binding site" evidence="8">
    <location>
        <position position="482"/>
    </location>
    <ligand>
        <name>Mn(2+)</name>
        <dbReference type="ChEBI" id="CHEBI:29035"/>
    </ligand>
</feature>
<evidence type="ECO:0000313" key="12">
    <source>
        <dbReference type="EMBL" id="SIQ88364.1"/>
    </source>
</evidence>
<feature type="domain" description="Sulfatase N-terminal" evidence="11">
    <location>
        <begin position="261"/>
        <end position="532"/>
    </location>
</feature>
<name>A0A1N6WE56_9BACT</name>